<evidence type="ECO:0000256" key="1">
    <source>
        <dbReference type="ARBA" id="ARBA00004602"/>
    </source>
</evidence>
<evidence type="ECO:0000256" key="4">
    <source>
        <dbReference type="ARBA" id="ARBA00023234"/>
    </source>
</evidence>
<dbReference type="AlphaFoldDB" id="A8V971"/>
<proteinExistence type="evidence at transcript level"/>
<dbReference type="SUPFAM" id="SSF53756">
    <property type="entry name" value="UDP-Glycosyltransferase/glycogen phosphorylase"/>
    <property type="match status" value="1"/>
</dbReference>
<dbReference type="Pfam" id="PF00534">
    <property type="entry name" value="Glycos_transf_1"/>
    <property type="match status" value="1"/>
</dbReference>
<keyword evidence="3" id="KW-0808">Transferase</keyword>
<dbReference type="EMBL" id="EU165055">
    <property type="protein sequence ID" value="ABW83991.1"/>
    <property type="molecule type" value="mRNA"/>
</dbReference>
<evidence type="ECO:0000256" key="5">
    <source>
        <dbReference type="SAM" id="MobiDB-lite"/>
    </source>
</evidence>
<feature type="compositionally biased region" description="Basic and acidic residues" evidence="5">
    <location>
        <begin position="441"/>
        <end position="451"/>
    </location>
</feature>
<protein>
    <submittedName>
        <fullName evidence="8">Soluble starch synthase</fullName>
    </submittedName>
</protein>
<dbReference type="PANTHER" id="PTHR45825:SF11">
    <property type="entry name" value="ALPHA AMYLASE DOMAIN-CONTAINING PROTEIN"/>
    <property type="match status" value="1"/>
</dbReference>
<name>A8V971_CYAPA</name>
<dbReference type="GO" id="GO:0016757">
    <property type="term" value="F:glycosyltransferase activity"/>
    <property type="evidence" value="ECO:0007669"/>
    <property type="project" value="UniProtKB-KW"/>
</dbReference>
<dbReference type="CAZy" id="GT5">
    <property type="family name" value="Glycosyltransferase Family 5"/>
</dbReference>
<accession>A8V971</accession>
<sequence length="556" mass="61805">AKGALEVLCAYGIHPAVVCSNDWFTGLTAAYAKHGHFGTYFNGTSFMHIVHNLDPSYEGRFYPKEEEGTMDQVHRLPTYLMCDTSWERIILNPSRCAILASCQWGTVSRSYREDLLRSSPLSGLLRNHAQPFGFPNGIPVKERERIMREKVGSDHNVAKGILQTRYFGYGEPDLAVPLFAFVGRITEQKGVHLIANAIEELIGHFQGRVQFLVGGKASDDDPYSKGVADKLHYLRHKYPYAVWAAPGEFFTDGPLVNLGADFGLMPSLFEPGGIVQQEFFVAGTPVIAFKTGGLKDTVHEYNTTTQEGNGFTFEAHTHGDLVYAVKRAQAVFADPAQYATLRARARASVIDAEEVAMAWYAEFARLRGKVPAMRPKEEDLGAPEALEEVRAMRARGPEPRPPPARRLLPQQHPRPHRPDLGLVGRVGAEDQPGAGPGRARGRLDHRAEPPRRLLRLQVHRGRGVEARRGAADGARLGRHRQQPQGRRRPHRRDPQEVQHAPPVLGATYQHLRVALFFGPRGPLVAATRPFICIDAWRTNFEAVGSVKMYTTGVFSL</sequence>
<feature type="compositionally biased region" description="Basic residues" evidence="5">
    <location>
        <begin position="452"/>
        <end position="461"/>
    </location>
</feature>
<dbReference type="Gene3D" id="3.40.50.2000">
    <property type="entry name" value="Glycogen Phosphorylase B"/>
    <property type="match status" value="2"/>
</dbReference>
<dbReference type="InterPro" id="IPR013534">
    <property type="entry name" value="Starch_synth_cat_dom"/>
</dbReference>
<evidence type="ECO:0000313" key="8">
    <source>
        <dbReference type="EMBL" id="ABW83991.1"/>
    </source>
</evidence>
<organism evidence="8">
    <name type="scientific">Cyanophora paradoxa</name>
    <dbReference type="NCBI Taxonomy" id="2762"/>
    <lineage>
        <taxon>Eukaryota</taxon>
        <taxon>Glaucocystophyceae</taxon>
        <taxon>Cyanophorales</taxon>
        <taxon>Cyanophoraceae</taxon>
        <taxon>Cyanophora</taxon>
    </lineage>
</organism>
<feature type="region of interest" description="Disordered" evidence="5">
    <location>
        <begin position="394"/>
        <end position="503"/>
    </location>
</feature>
<feature type="non-terminal residue" evidence="8">
    <location>
        <position position="1"/>
    </location>
</feature>
<evidence type="ECO:0000259" key="6">
    <source>
        <dbReference type="Pfam" id="PF00534"/>
    </source>
</evidence>
<dbReference type="Pfam" id="PF08323">
    <property type="entry name" value="Glyco_transf_5"/>
    <property type="match status" value="1"/>
</dbReference>
<evidence type="ECO:0000256" key="2">
    <source>
        <dbReference type="ARBA" id="ARBA00022676"/>
    </source>
</evidence>
<evidence type="ECO:0000256" key="3">
    <source>
        <dbReference type="ARBA" id="ARBA00022679"/>
    </source>
</evidence>
<feature type="domain" description="Starch synthase catalytic" evidence="7">
    <location>
        <begin position="2"/>
        <end position="126"/>
    </location>
</feature>
<reference evidence="8" key="1">
    <citation type="journal article" date="2008" name="Eukaryot. Cell">
        <title>Pathway of cytosolic starch synthesis in the model glaucophyte Cyanophora paradoxa.</title>
        <authorList>
            <person name="Plancke C."/>
            <person name="Colleoni C."/>
            <person name="Deschamps P."/>
            <person name="Dauvillee D."/>
            <person name="Nakamura Y."/>
            <person name="Haebel S."/>
            <person name="Ritte G."/>
            <person name="Steup M."/>
            <person name="Buleon A."/>
            <person name="Putaux J.L."/>
            <person name="Dupeyre D."/>
            <person name="d'Hulst C."/>
            <person name="Ral J.P."/>
            <person name="Loffelhardt W."/>
            <person name="Ball S.G."/>
        </authorList>
    </citation>
    <scope>NUCLEOTIDE SEQUENCE</scope>
</reference>
<dbReference type="PANTHER" id="PTHR45825">
    <property type="entry name" value="GRANULE-BOUND STARCH SYNTHASE 1, CHLOROPLASTIC/AMYLOPLASTIC"/>
    <property type="match status" value="1"/>
</dbReference>
<feature type="non-terminal residue" evidence="8">
    <location>
        <position position="556"/>
    </location>
</feature>
<dbReference type="InterPro" id="IPR001296">
    <property type="entry name" value="Glyco_trans_1"/>
</dbReference>
<evidence type="ECO:0000259" key="7">
    <source>
        <dbReference type="Pfam" id="PF08323"/>
    </source>
</evidence>
<feature type="compositionally biased region" description="Basic residues" evidence="5">
    <location>
        <begin position="476"/>
        <end position="491"/>
    </location>
</feature>
<keyword evidence="4" id="KW-0035">Amyloplast</keyword>
<keyword evidence="4" id="KW-0934">Plastid</keyword>
<feature type="domain" description="Glycosyl transferase family 1" evidence="6">
    <location>
        <begin position="177"/>
        <end position="327"/>
    </location>
</feature>
<comment type="subcellular location">
    <subcellularLocation>
        <location evidence="1">Plastid</location>
        <location evidence="1">Amyloplast</location>
    </subcellularLocation>
</comment>
<keyword evidence="2" id="KW-0328">Glycosyltransferase</keyword>